<evidence type="ECO:0000256" key="1">
    <source>
        <dbReference type="ARBA" id="ARBA00022679"/>
    </source>
</evidence>
<feature type="region of interest" description="Disordered" evidence="10">
    <location>
        <begin position="661"/>
        <end position="684"/>
    </location>
</feature>
<evidence type="ECO:0000256" key="4">
    <source>
        <dbReference type="ARBA" id="ARBA00022771"/>
    </source>
</evidence>
<feature type="domain" description="Ubiquitin-like" evidence="12">
    <location>
        <begin position="168"/>
        <end position="236"/>
    </location>
</feature>
<keyword evidence="1" id="KW-0808">Transferase</keyword>
<dbReference type="InterPro" id="IPR008266">
    <property type="entry name" value="Tyr_kinase_AS"/>
</dbReference>
<evidence type="ECO:0000256" key="7">
    <source>
        <dbReference type="ARBA" id="ARBA00022840"/>
    </source>
</evidence>
<dbReference type="AlphaFoldDB" id="A0A1X7UKN7"/>
<evidence type="ECO:0000259" key="11">
    <source>
        <dbReference type="PROSITE" id="PS50011"/>
    </source>
</evidence>
<dbReference type="CDD" id="cd16448">
    <property type="entry name" value="RING-H2"/>
    <property type="match status" value="1"/>
</dbReference>
<keyword evidence="6" id="KW-0862">Zinc</keyword>
<proteinExistence type="predicted"/>
<dbReference type="FunFam" id="3.30.200.20:FF:000180">
    <property type="entry name" value="serine/threonine-protein kinase STY46-like"/>
    <property type="match status" value="1"/>
</dbReference>
<feature type="binding site" evidence="9">
    <location>
        <position position="718"/>
    </location>
    <ligand>
        <name>ATP</name>
        <dbReference type="ChEBI" id="CHEBI:30616"/>
    </ligand>
</feature>
<evidence type="ECO:0000256" key="8">
    <source>
        <dbReference type="PROSITE-ProRule" id="PRU00175"/>
    </source>
</evidence>
<dbReference type="GO" id="GO:0008270">
    <property type="term" value="F:zinc ion binding"/>
    <property type="evidence" value="ECO:0007669"/>
    <property type="project" value="UniProtKB-KW"/>
</dbReference>
<dbReference type="PANTHER" id="PTHR44329">
    <property type="entry name" value="SERINE/THREONINE-PROTEIN KINASE TNNI3K-RELATED"/>
    <property type="match status" value="1"/>
</dbReference>
<keyword evidence="3 9" id="KW-0547">Nucleotide-binding</keyword>
<dbReference type="InterPro" id="IPR001841">
    <property type="entry name" value="Znf_RING"/>
</dbReference>
<evidence type="ECO:0000259" key="13">
    <source>
        <dbReference type="PROSITE" id="PS50089"/>
    </source>
</evidence>
<dbReference type="CDD" id="cd20345">
    <property type="entry name" value="BRcat_RBR_HOIL1"/>
    <property type="match status" value="1"/>
</dbReference>
<accession>A0A1X7UKN7</accession>
<keyword evidence="4 8" id="KW-0863">Zinc-finger</keyword>
<dbReference type="InterPro" id="IPR011009">
    <property type="entry name" value="Kinase-like_dom_sf"/>
</dbReference>
<feature type="compositionally biased region" description="Basic and acidic residues" evidence="10">
    <location>
        <begin position="661"/>
        <end position="674"/>
    </location>
</feature>
<dbReference type="PROSITE" id="PS50089">
    <property type="entry name" value="ZF_RING_2"/>
    <property type="match status" value="1"/>
</dbReference>
<dbReference type="eggNOG" id="KOG1815">
    <property type="taxonomic scope" value="Eukaryota"/>
</dbReference>
<evidence type="ECO:0000256" key="6">
    <source>
        <dbReference type="ARBA" id="ARBA00022833"/>
    </source>
</evidence>
<dbReference type="InterPro" id="IPR019954">
    <property type="entry name" value="Ubiquitin_CS"/>
</dbReference>
<dbReference type="InterPro" id="IPR000719">
    <property type="entry name" value="Prot_kinase_dom"/>
</dbReference>
<feature type="compositionally biased region" description="Polar residues" evidence="10">
    <location>
        <begin position="675"/>
        <end position="684"/>
    </location>
</feature>
<evidence type="ECO:0000259" key="12">
    <source>
        <dbReference type="PROSITE" id="PS50053"/>
    </source>
</evidence>
<keyword evidence="2" id="KW-0479">Metal-binding</keyword>
<dbReference type="SUPFAM" id="SSF54236">
    <property type="entry name" value="Ubiquitin-like"/>
    <property type="match status" value="2"/>
</dbReference>
<dbReference type="PROSITE" id="PS00518">
    <property type="entry name" value="ZF_RING_1"/>
    <property type="match status" value="1"/>
</dbReference>
<dbReference type="PROSITE" id="PS50053">
    <property type="entry name" value="UBIQUITIN_2"/>
    <property type="match status" value="2"/>
</dbReference>
<dbReference type="Gene3D" id="3.10.20.90">
    <property type="entry name" value="Phosphatidylinositol 3-kinase Catalytic Subunit, Chain A, domain 1"/>
    <property type="match status" value="2"/>
</dbReference>
<sequence length="997" mass="112103">MLLNVFIKLGPNSSTVAIEVEPSDTVKKVKKKIAEKESLLADKLQILTIDNKELQDSDVLQDHSIENEATVICTVSQSTLLLNQSSEPHQVFVEIFSTEVLAVPVVISEASVSDIKRKITFQSRFATPLLSEYSYNVAFANESLDDLQSLSHYNIEYGATLRLEWSPIQIVVKTDSGRTISLDVLPIDNVGRVKTIIEDKLAIPFKKQEVLFDGTLLEDNDTLFRCGINKGGQLQLHYLVTIHIKALTGANYPSLEMMTPVSVEAIKENIQPKDQNLYFAGQLVRDGGIFFCEYEADEIVFQLSRYSVTFTSKKGLCTQCNEAIEIGDGVVLANCSHLLCRLCMDKSVKIKDGECILCKKVLSPLEICSVLNDDELIIKNFPYRFYCKSEGCTASCFFEDKIDEFCCYRCAHANCIVCRVQHEEMNCKEYQNMIGAPNNVAFRAAVNKIISLLKDGSAIHCPSCTTVLVKKYGCNWIRCLICKMELYIQHTDSNESVSLLHKGMVSIYEEDIMRLSKSYNELLNAFEARRISFLEERDELRGMVMFQDDGIQRLQAENRSLKKTIEDKDALMQVGQSIPSMEQLALNPVIVEEGSQSDTIKRLKDRNNLLCDAVCQSNIKIDILEREKNQKTTELAEAQEVKKLVEAEFVRLLRARQQDNEENVRLRHQLRESSQKPNDTPNWQFSHRDVTQSEKELGRGAFGTVFVGKFRGQSVAVKQLHKVLQSPENINKMNREIDILSQLRHPNIVQFIGAIFDHPDGDPLIITELMDTSLREAYEGKKLTPNPSCRPVILSIMHDVAVGLNYLHTLPIDNIVHRDVSSANVLLESKGPGKWKTKISDFGSANIVRCAVSRAPGAEVYSAPECFQSVTNQYSALQTPKMDVYSYGVLFCEALTCKFPDRSSFQDMLQQVWSSTKSVGLITRSLHHELIKSCTKDNPYKRPTMNEVIMDTIPPVGAYDVSIDAKRTGGTFEKGSRFRQSSPSSDRSGDSSTTSAS</sequence>
<dbReference type="PROSITE" id="PS00299">
    <property type="entry name" value="UBIQUITIN_1"/>
    <property type="match status" value="1"/>
</dbReference>
<feature type="region of interest" description="Disordered" evidence="10">
    <location>
        <begin position="969"/>
        <end position="997"/>
    </location>
</feature>
<dbReference type="PANTHER" id="PTHR44329:SF298">
    <property type="entry name" value="MIXED LINEAGE KINASE DOMAIN-LIKE PROTEIN"/>
    <property type="match status" value="1"/>
</dbReference>
<dbReference type="Gene3D" id="1.10.510.10">
    <property type="entry name" value="Transferase(Phosphotransferase) domain 1"/>
    <property type="match status" value="1"/>
</dbReference>
<dbReference type="GO" id="GO:0097527">
    <property type="term" value="P:necroptotic signaling pathway"/>
    <property type="evidence" value="ECO:0007669"/>
    <property type="project" value="TreeGrafter"/>
</dbReference>
<dbReference type="Pfam" id="PF00069">
    <property type="entry name" value="Pkinase"/>
    <property type="match status" value="1"/>
</dbReference>
<dbReference type="GO" id="GO:0004672">
    <property type="term" value="F:protein kinase activity"/>
    <property type="evidence" value="ECO:0007669"/>
    <property type="project" value="InterPro"/>
</dbReference>
<dbReference type="STRING" id="400682.A0A1X7UKN7"/>
<dbReference type="InterPro" id="IPR017441">
    <property type="entry name" value="Protein_kinase_ATP_BS"/>
</dbReference>
<dbReference type="SUPFAM" id="SSF57850">
    <property type="entry name" value="RING/U-box"/>
    <property type="match status" value="2"/>
</dbReference>
<organism evidence="14">
    <name type="scientific">Amphimedon queenslandica</name>
    <name type="common">Sponge</name>
    <dbReference type="NCBI Taxonomy" id="400682"/>
    <lineage>
        <taxon>Eukaryota</taxon>
        <taxon>Metazoa</taxon>
        <taxon>Porifera</taxon>
        <taxon>Demospongiae</taxon>
        <taxon>Heteroscleromorpha</taxon>
        <taxon>Haplosclerida</taxon>
        <taxon>Niphatidae</taxon>
        <taxon>Amphimedon</taxon>
    </lineage>
</organism>
<feature type="domain" description="Ubiquitin-like" evidence="12">
    <location>
        <begin position="3"/>
        <end position="77"/>
    </location>
</feature>
<protein>
    <submittedName>
        <fullName evidence="14">Uncharacterized protein</fullName>
    </submittedName>
</protein>
<dbReference type="InterPro" id="IPR000626">
    <property type="entry name" value="Ubiquitin-like_dom"/>
</dbReference>
<evidence type="ECO:0000256" key="2">
    <source>
        <dbReference type="ARBA" id="ARBA00022723"/>
    </source>
</evidence>
<evidence type="ECO:0000256" key="10">
    <source>
        <dbReference type="SAM" id="MobiDB-lite"/>
    </source>
</evidence>
<dbReference type="InterPro" id="IPR029071">
    <property type="entry name" value="Ubiquitin-like_domsf"/>
</dbReference>
<evidence type="ECO:0000256" key="9">
    <source>
        <dbReference type="PROSITE-ProRule" id="PRU10141"/>
    </source>
</evidence>
<dbReference type="EnsemblMetazoa" id="Aqu2.1.28540_001">
    <property type="protein sequence ID" value="Aqu2.1.28540_001"/>
    <property type="gene ID" value="Aqu2.1.28540"/>
</dbReference>
<evidence type="ECO:0000256" key="3">
    <source>
        <dbReference type="ARBA" id="ARBA00022741"/>
    </source>
</evidence>
<feature type="domain" description="RING-type" evidence="13">
    <location>
        <begin position="317"/>
        <end position="359"/>
    </location>
</feature>
<keyword evidence="5" id="KW-0418">Kinase</keyword>
<dbReference type="InParanoid" id="A0A1X7UKN7"/>
<dbReference type="PROSITE" id="PS00107">
    <property type="entry name" value="PROTEIN_KINASE_ATP"/>
    <property type="match status" value="1"/>
</dbReference>
<dbReference type="Pfam" id="PF00240">
    <property type="entry name" value="ubiquitin"/>
    <property type="match status" value="2"/>
</dbReference>
<dbReference type="SUPFAM" id="SSF56112">
    <property type="entry name" value="Protein kinase-like (PK-like)"/>
    <property type="match status" value="1"/>
</dbReference>
<dbReference type="OrthoDB" id="2955730at2759"/>
<evidence type="ECO:0000313" key="14">
    <source>
        <dbReference type="EnsemblMetazoa" id="Aqu2.1.28540_001"/>
    </source>
</evidence>
<dbReference type="SMART" id="SM00213">
    <property type="entry name" value="UBQ"/>
    <property type="match status" value="4"/>
</dbReference>
<feature type="domain" description="Protein kinase" evidence="11">
    <location>
        <begin position="691"/>
        <end position="956"/>
    </location>
</feature>
<dbReference type="InterPro" id="IPR047558">
    <property type="entry name" value="BRcat_RBR_HOIL1"/>
</dbReference>
<evidence type="ECO:0000256" key="5">
    <source>
        <dbReference type="ARBA" id="ARBA00022777"/>
    </source>
</evidence>
<dbReference type="GO" id="GO:0005524">
    <property type="term" value="F:ATP binding"/>
    <property type="evidence" value="ECO:0007669"/>
    <property type="project" value="UniProtKB-UniRule"/>
</dbReference>
<dbReference type="InterPro" id="IPR051681">
    <property type="entry name" value="Ser/Thr_Kinases-Pseudokinases"/>
</dbReference>
<dbReference type="InterPro" id="IPR017907">
    <property type="entry name" value="Znf_RING_CS"/>
</dbReference>
<dbReference type="PROSITE" id="PS00109">
    <property type="entry name" value="PROTEIN_KINASE_TYR"/>
    <property type="match status" value="1"/>
</dbReference>
<name>A0A1X7UKN7_AMPQE</name>
<keyword evidence="7 9" id="KW-0067">ATP-binding</keyword>
<dbReference type="PROSITE" id="PS50011">
    <property type="entry name" value="PROTEIN_KINASE_DOM"/>
    <property type="match status" value="1"/>
</dbReference>
<feature type="compositionally biased region" description="Low complexity" evidence="10">
    <location>
        <begin position="978"/>
        <end position="997"/>
    </location>
</feature>
<reference evidence="14" key="1">
    <citation type="submission" date="2017-05" db="UniProtKB">
        <authorList>
            <consortium name="EnsemblMetazoa"/>
        </authorList>
    </citation>
    <scope>IDENTIFICATION</scope>
</reference>
<dbReference type="eggNOG" id="KOG0001">
    <property type="taxonomic scope" value="Eukaryota"/>
</dbReference>